<dbReference type="GO" id="GO:0005739">
    <property type="term" value="C:mitochondrion"/>
    <property type="evidence" value="ECO:0007669"/>
    <property type="project" value="InterPro"/>
</dbReference>
<dbReference type="PANTHER" id="PTHR15233">
    <property type="entry name" value="MITOCHONDRIAL PROTEOLIPID"/>
    <property type="match status" value="1"/>
</dbReference>
<organism evidence="2 3">
    <name type="scientific">Muntiacus reevesi</name>
    <name type="common">Reeves' muntjac</name>
    <name type="synonym">Cervus reevesi</name>
    <dbReference type="NCBI Taxonomy" id="9886"/>
    <lineage>
        <taxon>Eukaryota</taxon>
        <taxon>Metazoa</taxon>
        <taxon>Chordata</taxon>
        <taxon>Craniata</taxon>
        <taxon>Vertebrata</taxon>
        <taxon>Euteleostomi</taxon>
        <taxon>Mammalia</taxon>
        <taxon>Eutheria</taxon>
        <taxon>Laurasiatheria</taxon>
        <taxon>Artiodactyla</taxon>
        <taxon>Ruminantia</taxon>
        <taxon>Pecora</taxon>
        <taxon>Cervidae</taxon>
        <taxon>Muntiacinae</taxon>
        <taxon>Muntiacus</taxon>
    </lineage>
</organism>
<feature type="non-terminal residue" evidence="2">
    <location>
        <position position="61"/>
    </location>
</feature>
<evidence type="ECO:0000313" key="2">
    <source>
        <dbReference type="EMBL" id="KAB0367105.1"/>
    </source>
</evidence>
<gene>
    <name evidence="2" type="ORF">FD755_020429</name>
</gene>
<name>A0A5N3X1Y4_MUNRE</name>
<reference evidence="2 3" key="1">
    <citation type="submission" date="2019-06" db="EMBL/GenBank/DDBJ databases">
        <title>Discovery of a novel chromosome fission-fusion reversal in muntjac.</title>
        <authorList>
            <person name="Mudd A.B."/>
            <person name="Bredeson J.V."/>
            <person name="Baum R."/>
            <person name="Hockemeyer D."/>
            <person name="Rokhsar D.S."/>
        </authorList>
    </citation>
    <scope>NUCLEOTIDE SEQUENCE [LARGE SCALE GENOMIC DNA]</scope>
    <source>
        <strain evidence="2">UCam_UCB_Mr</strain>
        <tissue evidence="2">Fibroblast cell line</tissue>
    </source>
</reference>
<evidence type="ECO:0000313" key="3">
    <source>
        <dbReference type="Proteomes" id="UP000326062"/>
    </source>
</evidence>
<evidence type="ECO:0000256" key="1">
    <source>
        <dbReference type="SAM" id="SignalP"/>
    </source>
</evidence>
<protein>
    <submittedName>
        <fullName evidence="2">Uncharacterized protein</fullName>
    </submittedName>
</protein>
<keyword evidence="1" id="KW-0732">Signal</keyword>
<accession>A0A5N3X1Y4</accession>
<dbReference type="Pfam" id="PF08039">
    <property type="entry name" value="Mit_proteolip"/>
    <property type="match status" value="1"/>
</dbReference>
<dbReference type="PANTHER" id="PTHR15233:SF1">
    <property type="entry name" value="ATP SYNTHASE SUBUNIT ATP5MJ, MITOCHONDRIAL"/>
    <property type="match status" value="1"/>
</dbReference>
<sequence length="61" mass="7344">MLLLLLLSHFSRSLSHWSYIHVLQSFIKNIWIPMKPCCTQVYQEIWVGMELMGFIIYKIRS</sequence>
<dbReference type="AlphaFoldDB" id="A0A5N3X1Y4"/>
<keyword evidence="3" id="KW-1185">Reference proteome</keyword>
<dbReference type="Proteomes" id="UP000326062">
    <property type="component" value="Chromosome 17"/>
</dbReference>
<dbReference type="EMBL" id="VCEB01000019">
    <property type="protein sequence ID" value="KAB0367105.1"/>
    <property type="molecule type" value="Genomic_DNA"/>
</dbReference>
<feature type="chain" id="PRO_5024290022" evidence="1">
    <location>
        <begin position="16"/>
        <end position="61"/>
    </location>
</feature>
<dbReference type="InterPro" id="IPR012574">
    <property type="entry name" value="ATP5MJ"/>
</dbReference>
<proteinExistence type="predicted"/>
<comment type="caution">
    <text evidence="2">The sequence shown here is derived from an EMBL/GenBank/DDBJ whole genome shotgun (WGS) entry which is preliminary data.</text>
</comment>
<feature type="signal peptide" evidence="1">
    <location>
        <begin position="1"/>
        <end position="15"/>
    </location>
</feature>